<dbReference type="AlphaFoldDB" id="A0A381Z2A6"/>
<evidence type="ECO:0000313" key="2">
    <source>
        <dbReference type="EMBL" id="SVA83284.1"/>
    </source>
</evidence>
<reference evidence="2" key="1">
    <citation type="submission" date="2018-05" db="EMBL/GenBank/DDBJ databases">
        <authorList>
            <person name="Lanie J.A."/>
            <person name="Ng W.-L."/>
            <person name="Kazmierczak K.M."/>
            <person name="Andrzejewski T.M."/>
            <person name="Davidsen T.M."/>
            <person name="Wayne K.J."/>
            <person name="Tettelin H."/>
            <person name="Glass J.I."/>
            <person name="Rusch D."/>
            <person name="Podicherti R."/>
            <person name="Tsui H.-C.T."/>
            <person name="Winkler M.E."/>
        </authorList>
    </citation>
    <scope>NUCLEOTIDE SEQUENCE</scope>
</reference>
<feature type="region of interest" description="Disordered" evidence="1">
    <location>
        <begin position="1"/>
        <end position="28"/>
    </location>
</feature>
<dbReference type="EMBL" id="UINC01019648">
    <property type="protein sequence ID" value="SVA83284.1"/>
    <property type="molecule type" value="Genomic_DNA"/>
</dbReference>
<proteinExistence type="predicted"/>
<sequence>DCEDEDEKARKTKRKRKGHKIDSLMGLEGKKSPSKNICPFHRLLYFLGHDQRLKDSTLRPPKRSNNPKGMLFRLISFLTGRGKGPRKEDGGGRMTTAIARIDGNSLGIIFRDDCRGDDVPPDVLRDRKRRRSFRFNYHWWHSIQQSVDKFGTGDRIAAWVTAGDDVILAQYDRNEESFQEREEKLLEKTLHSLAEEIEQGDSLDGDMFLSFGAGVALKRPSPEPGSTDRILAQLRRAEELEEQAKNRWKIVAEEKWKNMLTMEDGKRKKPNLDKGERGEWISGTKSVMAVDSGDIATPKAKSKNPESEEENFENWTKGGERLIRKICRDHGLDQTNYPEIYKALKRHYIEEENGSKRLVVLAPKKTG</sequence>
<feature type="compositionally biased region" description="Basic residues" evidence="1">
    <location>
        <begin position="10"/>
        <end position="19"/>
    </location>
</feature>
<feature type="non-terminal residue" evidence="2">
    <location>
        <position position="1"/>
    </location>
</feature>
<gene>
    <name evidence="2" type="ORF">METZ01_LOCUS136138</name>
</gene>
<accession>A0A381Z2A6</accession>
<organism evidence="2">
    <name type="scientific">marine metagenome</name>
    <dbReference type="NCBI Taxonomy" id="408172"/>
    <lineage>
        <taxon>unclassified sequences</taxon>
        <taxon>metagenomes</taxon>
        <taxon>ecological metagenomes</taxon>
    </lineage>
</organism>
<protein>
    <submittedName>
        <fullName evidence="2">Uncharacterized protein</fullName>
    </submittedName>
</protein>
<evidence type="ECO:0000256" key="1">
    <source>
        <dbReference type="SAM" id="MobiDB-lite"/>
    </source>
</evidence>
<name>A0A381Z2A6_9ZZZZ</name>
<feature type="region of interest" description="Disordered" evidence="1">
    <location>
        <begin position="296"/>
        <end position="315"/>
    </location>
</feature>